<evidence type="ECO:0000256" key="4">
    <source>
        <dbReference type="ARBA" id="ARBA00022630"/>
    </source>
</evidence>
<dbReference type="GO" id="GO:0071949">
    <property type="term" value="F:FAD binding"/>
    <property type="evidence" value="ECO:0007669"/>
    <property type="project" value="TreeGrafter"/>
</dbReference>
<dbReference type="InterPro" id="IPR029041">
    <property type="entry name" value="FAD-linked_oxidoreductase-like"/>
</dbReference>
<reference evidence="9" key="1">
    <citation type="submission" date="2021-03" db="EMBL/GenBank/DDBJ databases">
        <title>A new species, PO-11, isolated from a karst cave deposit.</title>
        <authorList>
            <person name="Zhaoxiaoyong W."/>
        </authorList>
    </citation>
    <scope>NUCLEOTIDE SEQUENCE</scope>
    <source>
        <strain evidence="9">PO-11</strain>
    </source>
</reference>
<dbReference type="InterPro" id="IPR003171">
    <property type="entry name" value="Mehydrof_redctse-like"/>
</dbReference>
<evidence type="ECO:0000256" key="8">
    <source>
        <dbReference type="RuleBase" id="RU003862"/>
    </source>
</evidence>
<comment type="pathway">
    <text evidence="2 8">One-carbon metabolism; tetrahydrofolate interconversion.</text>
</comment>
<dbReference type="Gene3D" id="3.20.20.220">
    <property type="match status" value="1"/>
</dbReference>
<keyword evidence="4 8" id="KW-0285">Flavoprotein</keyword>
<dbReference type="EMBL" id="JAFNLL010000032">
    <property type="protein sequence ID" value="MBO1268949.1"/>
    <property type="molecule type" value="Genomic_DNA"/>
</dbReference>
<dbReference type="GO" id="GO:0009086">
    <property type="term" value="P:methionine biosynthetic process"/>
    <property type="evidence" value="ECO:0007669"/>
    <property type="project" value="TreeGrafter"/>
</dbReference>
<evidence type="ECO:0000256" key="5">
    <source>
        <dbReference type="ARBA" id="ARBA00022827"/>
    </source>
</evidence>
<dbReference type="GO" id="GO:0005829">
    <property type="term" value="C:cytosol"/>
    <property type="evidence" value="ECO:0007669"/>
    <property type="project" value="TreeGrafter"/>
</dbReference>
<name>A0A939KKK7_9MICC</name>
<evidence type="ECO:0000313" key="9">
    <source>
        <dbReference type="EMBL" id="MBO1268949.1"/>
    </source>
</evidence>
<gene>
    <name evidence="9" type="ORF">J1902_13385</name>
</gene>
<keyword evidence="5 8" id="KW-0274">FAD</keyword>
<accession>A0A939KKK7</accession>
<evidence type="ECO:0000256" key="3">
    <source>
        <dbReference type="ARBA" id="ARBA00006743"/>
    </source>
</evidence>
<dbReference type="PANTHER" id="PTHR45754:SF3">
    <property type="entry name" value="METHYLENETETRAHYDROFOLATE REDUCTASE (NADPH)"/>
    <property type="match status" value="1"/>
</dbReference>
<dbReference type="PANTHER" id="PTHR45754">
    <property type="entry name" value="METHYLENETETRAHYDROFOLATE REDUCTASE"/>
    <property type="match status" value="1"/>
</dbReference>
<comment type="catalytic activity">
    <reaction evidence="7">
        <text>(6S)-5-methyl-5,6,7,8-tetrahydrofolate + NAD(+) = (6R)-5,10-methylene-5,6,7,8-tetrahydrofolate + NADH + H(+)</text>
        <dbReference type="Rhea" id="RHEA:19821"/>
        <dbReference type="ChEBI" id="CHEBI:15378"/>
        <dbReference type="ChEBI" id="CHEBI:15636"/>
        <dbReference type="ChEBI" id="CHEBI:18608"/>
        <dbReference type="ChEBI" id="CHEBI:57540"/>
        <dbReference type="ChEBI" id="CHEBI:57945"/>
        <dbReference type="EC" id="1.5.1.54"/>
    </reaction>
    <physiologicalReaction direction="right-to-left" evidence="7">
        <dbReference type="Rhea" id="RHEA:19823"/>
    </physiologicalReaction>
</comment>
<evidence type="ECO:0000256" key="7">
    <source>
        <dbReference type="ARBA" id="ARBA00048628"/>
    </source>
</evidence>
<dbReference type="GO" id="GO:0106312">
    <property type="term" value="F:methylenetetrahydrofolate reductase (NADH) activity"/>
    <property type="evidence" value="ECO:0007669"/>
    <property type="project" value="UniProtKB-EC"/>
</dbReference>
<comment type="caution">
    <text evidence="9">The sequence shown here is derived from an EMBL/GenBank/DDBJ whole genome shotgun (WGS) entry which is preliminary data.</text>
</comment>
<comment type="similarity">
    <text evidence="3 8">Belongs to the methylenetetrahydrofolate reductase family.</text>
</comment>
<dbReference type="GO" id="GO:0035999">
    <property type="term" value="P:tetrahydrofolate interconversion"/>
    <property type="evidence" value="ECO:0007669"/>
    <property type="project" value="TreeGrafter"/>
</dbReference>
<evidence type="ECO:0000313" key="10">
    <source>
        <dbReference type="Proteomes" id="UP000664164"/>
    </source>
</evidence>
<protein>
    <recommendedName>
        <fullName evidence="8">Methylenetetrahydrofolate reductase</fullName>
    </recommendedName>
</protein>
<evidence type="ECO:0000256" key="6">
    <source>
        <dbReference type="ARBA" id="ARBA00023002"/>
    </source>
</evidence>
<dbReference type="RefSeq" id="WP_207616813.1">
    <property type="nucleotide sequence ID" value="NZ_JAFNLL010000032.1"/>
</dbReference>
<evidence type="ECO:0000256" key="2">
    <source>
        <dbReference type="ARBA" id="ARBA00004777"/>
    </source>
</evidence>
<dbReference type="AlphaFoldDB" id="A0A939KKK7"/>
<keyword evidence="10" id="KW-1185">Reference proteome</keyword>
<comment type="cofactor">
    <cofactor evidence="1 8">
        <name>FAD</name>
        <dbReference type="ChEBI" id="CHEBI:57692"/>
    </cofactor>
</comment>
<sequence>MSTEPVASVRLEVVPSAELLSQLPLIYKAPGSLSVTCLPHHGPARTVAASIELAQLGYHTVPHLAARSIASQAELRSFLGQLRDAGISELFLVAGDRRTPAGSYSWSGQLLEDVKAFSPEFSVGIAGYPEGHPVLGTADLTRSLDAKAAMASSMVTQMCFSADAISDYLATLRSSGVELPVWVGVPGPVSIKKLLALGARLGVGRSLKLARGTGLARALWRRGDFLHYDSNRLIREIHERIGHDPLFAGFHVYTFNNLHRLPGMLGSLPVRKPRALPANPAYPATI</sequence>
<organism evidence="9 10">
    <name type="scientific">Arthrobacter cavernae</name>
    <dbReference type="NCBI Taxonomy" id="2817681"/>
    <lineage>
        <taxon>Bacteria</taxon>
        <taxon>Bacillati</taxon>
        <taxon>Actinomycetota</taxon>
        <taxon>Actinomycetes</taxon>
        <taxon>Micrococcales</taxon>
        <taxon>Micrococcaceae</taxon>
        <taxon>Arthrobacter</taxon>
    </lineage>
</organism>
<dbReference type="SUPFAM" id="SSF51730">
    <property type="entry name" value="FAD-linked oxidoreductase"/>
    <property type="match status" value="1"/>
</dbReference>
<dbReference type="Proteomes" id="UP000664164">
    <property type="component" value="Unassembled WGS sequence"/>
</dbReference>
<dbReference type="Pfam" id="PF02219">
    <property type="entry name" value="MTHFR"/>
    <property type="match status" value="1"/>
</dbReference>
<keyword evidence="6 8" id="KW-0560">Oxidoreductase</keyword>
<evidence type="ECO:0000256" key="1">
    <source>
        <dbReference type="ARBA" id="ARBA00001974"/>
    </source>
</evidence>
<proteinExistence type="inferred from homology"/>